<protein>
    <submittedName>
        <fullName evidence="2">Uncharacterized protein</fullName>
    </submittedName>
</protein>
<dbReference type="AlphaFoldDB" id="A0A6L2M2G4"/>
<gene>
    <name evidence="2" type="ORF">Tci_040171</name>
</gene>
<evidence type="ECO:0000256" key="1">
    <source>
        <dbReference type="SAM" id="MobiDB-lite"/>
    </source>
</evidence>
<organism evidence="2">
    <name type="scientific">Tanacetum cinerariifolium</name>
    <name type="common">Dalmatian daisy</name>
    <name type="synonym">Chrysanthemum cinerariifolium</name>
    <dbReference type="NCBI Taxonomy" id="118510"/>
    <lineage>
        <taxon>Eukaryota</taxon>
        <taxon>Viridiplantae</taxon>
        <taxon>Streptophyta</taxon>
        <taxon>Embryophyta</taxon>
        <taxon>Tracheophyta</taxon>
        <taxon>Spermatophyta</taxon>
        <taxon>Magnoliopsida</taxon>
        <taxon>eudicotyledons</taxon>
        <taxon>Gunneridae</taxon>
        <taxon>Pentapetalae</taxon>
        <taxon>asterids</taxon>
        <taxon>campanulids</taxon>
        <taxon>Asterales</taxon>
        <taxon>Asteraceae</taxon>
        <taxon>Asteroideae</taxon>
        <taxon>Anthemideae</taxon>
        <taxon>Anthemidinae</taxon>
        <taxon>Tanacetum</taxon>
    </lineage>
</organism>
<proteinExistence type="predicted"/>
<feature type="region of interest" description="Disordered" evidence="1">
    <location>
        <begin position="311"/>
        <end position="339"/>
    </location>
</feature>
<feature type="compositionally biased region" description="Acidic residues" evidence="1">
    <location>
        <begin position="319"/>
        <end position="328"/>
    </location>
</feature>
<evidence type="ECO:0000313" key="2">
    <source>
        <dbReference type="EMBL" id="GEU68193.1"/>
    </source>
</evidence>
<comment type="caution">
    <text evidence="2">The sequence shown here is derived from an EMBL/GenBank/DDBJ whole genome shotgun (WGS) entry which is preliminary data.</text>
</comment>
<feature type="region of interest" description="Disordered" evidence="1">
    <location>
        <begin position="179"/>
        <end position="212"/>
    </location>
</feature>
<name>A0A6L2M2G4_TANCI</name>
<dbReference type="EMBL" id="BKCJ010005702">
    <property type="protein sequence ID" value="GEU68193.1"/>
    <property type="molecule type" value="Genomic_DNA"/>
</dbReference>
<accession>A0A6L2M2G4</accession>
<sequence length="339" mass="38495">MEYFDLWDSCMIKSLKLPKSGNQLRFLIQRVPSGGGRPGRSSGKTFKNSLTTAATYKRGLATVKEQLVTIKKNEVLLSEEVTVLKREVACKNYKINILTSEFEKVKQEKEGTNFKIEKFDNVSKSLDKLIGSQITDNNKKGLGYHAIPPPHPLIYNGPIKLNLFYSGLDEFKEPEFKGYGLRDSKPKANINHDQKSNDSKENADDSFVKHGPKDSKLEVEDLQYDLKQTKLTYGSAYTKLILRVNKLEHKVKTSQHRRTRVVLSDDEEDLEDPSKQERKITKIDEFPSISLVQDEGTSSIQEDYEIQGKTSADTKILLDQEEPTELVEDLGSGEKCEKN</sequence>
<feature type="region of interest" description="Disordered" evidence="1">
    <location>
        <begin position="256"/>
        <end position="276"/>
    </location>
</feature>
<reference evidence="2" key="1">
    <citation type="journal article" date="2019" name="Sci. Rep.">
        <title>Draft genome of Tanacetum cinerariifolium, the natural source of mosquito coil.</title>
        <authorList>
            <person name="Yamashiro T."/>
            <person name="Shiraishi A."/>
            <person name="Satake H."/>
            <person name="Nakayama K."/>
        </authorList>
    </citation>
    <scope>NUCLEOTIDE SEQUENCE</scope>
</reference>